<dbReference type="InterPro" id="IPR030392">
    <property type="entry name" value="S74_ICA"/>
</dbReference>
<organism evidence="4 5">
    <name type="scientific">Dyadobacter pollutisoli</name>
    <dbReference type="NCBI Taxonomy" id="2910158"/>
    <lineage>
        <taxon>Bacteria</taxon>
        <taxon>Pseudomonadati</taxon>
        <taxon>Bacteroidota</taxon>
        <taxon>Cytophagia</taxon>
        <taxon>Cytophagales</taxon>
        <taxon>Spirosomataceae</taxon>
        <taxon>Dyadobacter</taxon>
    </lineage>
</organism>
<feature type="chain" id="PRO_5039354306" evidence="2">
    <location>
        <begin position="24"/>
        <end position="491"/>
    </location>
</feature>
<dbReference type="PROSITE" id="PS51688">
    <property type="entry name" value="ICA"/>
    <property type="match status" value="1"/>
</dbReference>
<dbReference type="AlphaFoldDB" id="A0A9E8SI24"/>
<keyword evidence="1" id="KW-0175">Coiled coil</keyword>
<dbReference type="Gene3D" id="2.150.10.10">
    <property type="entry name" value="Serralysin-like metalloprotease, C-terminal"/>
    <property type="match status" value="1"/>
</dbReference>
<keyword evidence="5" id="KW-1185">Reference proteome</keyword>
<reference evidence="4" key="1">
    <citation type="submission" date="2022-11" db="EMBL/GenBank/DDBJ databases">
        <title>Dyadobacter pollutisoli sp. nov., isolated from plastic dumped soil.</title>
        <authorList>
            <person name="Kim J.M."/>
            <person name="Kim K.R."/>
            <person name="Lee J.K."/>
            <person name="Hao L."/>
            <person name="Jeon C.O."/>
        </authorList>
    </citation>
    <scope>NUCLEOTIDE SEQUENCE</scope>
    <source>
        <strain evidence="4">U1</strain>
    </source>
</reference>
<gene>
    <name evidence="4" type="ORF">ON006_18320</name>
</gene>
<evidence type="ECO:0000313" key="4">
    <source>
        <dbReference type="EMBL" id="WAC09705.1"/>
    </source>
</evidence>
<evidence type="ECO:0000256" key="2">
    <source>
        <dbReference type="SAM" id="SignalP"/>
    </source>
</evidence>
<proteinExistence type="predicted"/>
<evidence type="ECO:0000313" key="5">
    <source>
        <dbReference type="Proteomes" id="UP001164653"/>
    </source>
</evidence>
<feature type="coiled-coil region" evidence="1">
    <location>
        <begin position="348"/>
        <end position="382"/>
    </location>
</feature>
<dbReference type="RefSeq" id="WP_244820819.1">
    <property type="nucleotide sequence ID" value="NZ_CP112998.1"/>
</dbReference>
<name>A0A9E8SI24_9BACT</name>
<evidence type="ECO:0000259" key="3">
    <source>
        <dbReference type="PROSITE" id="PS51688"/>
    </source>
</evidence>
<dbReference type="InterPro" id="IPR011049">
    <property type="entry name" value="Serralysin-like_metalloprot_C"/>
</dbReference>
<dbReference type="Proteomes" id="UP001164653">
    <property type="component" value="Chromosome"/>
</dbReference>
<accession>A0A9E8SI24</accession>
<keyword evidence="2" id="KW-0732">Signal</keyword>
<protein>
    <submittedName>
        <fullName evidence="4">Tail fiber domain-containing protein</fullName>
    </submittedName>
</protein>
<evidence type="ECO:0000256" key="1">
    <source>
        <dbReference type="SAM" id="Coils"/>
    </source>
</evidence>
<sequence length="491" mass="51946">MKRIYRLAGAMMIVAGVCNNLSAQTTSLGDGAGKQGQEGTYVGGFAGMQTTGIENTFIGAASGMSNIGGSQNTALGSKSAYSLKTGTENTFLGAYSGKSNDVGSFNTFIGARSGFGNNEGLRNSFVGVMAGHENKKGSDNVFFGHKSGYANISGEYNSFVGNRAGEANVSGVLNVFLGYRAGYNNVDGHGNTFLGYLASGTASIKNSTALGVGSLVTRDFSVVLGSTYSNVGIATTAPLYKLHVGSSDVAKVGSSTWIIASDQRLKQDVSDYKDGLEALKQIKPVWFSYNGQAGMPTKKKFVGIIAQEMQKIAPYTVGNFTYVDSLGNKTDYLDYDANAITYMIINSVKEQQEIIEQKEAKIQEISGQVAELSKRLEQLERIIASGPLKPVGNPAAKLGNEPNENGVVLDQNAPNGFSQSTSINFFIPQSVKDAVINIYSTDGVKVGSYPVTDRGQSALKLSAKTFRSGVFIYDLVTDGKSNGAKKMVVTE</sequence>
<dbReference type="KEGG" id="dpf:ON006_18320"/>
<dbReference type="EMBL" id="CP112998">
    <property type="protein sequence ID" value="WAC09705.1"/>
    <property type="molecule type" value="Genomic_DNA"/>
</dbReference>
<feature type="signal peptide" evidence="2">
    <location>
        <begin position="1"/>
        <end position="23"/>
    </location>
</feature>
<feature type="domain" description="Peptidase S74" evidence="3">
    <location>
        <begin position="261"/>
        <end position="362"/>
    </location>
</feature>
<dbReference type="Pfam" id="PF13884">
    <property type="entry name" value="Peptidase_S74"/>
    <property type="match status" value="1"/>
</dbReference>